<proteinExistence type="predicted"/>
<accession>A0A6B0R198</accession>
<evidence type="ECO:0000313" key="1">
    <source>
        <dbReference type="EMBL" id="MXQ81614.1"/>
    </source>
</evidence>
<name>A0A6B0R198_9CETA</name>
<keyword evidence="2" id="KW-1185">Reference proteome</keyword>
<evidence type="ECO:0000313" key="2">
    <source>
        <dbReference type="Proteomes" id="UP000322234"/>
    </source>
</evidence>
<protein>
    <submittedName>
        <fullName evidence="1">Uncharacterized protein</fullName>
    </submittedName>
</protein>
<dbReference type="AlphaFoldDB" id="A0A6B0R198"/>
<gene>
    <name evidence="1" type="ORF">E5288_WYG011982</name>
</gene>
<comment type="caution">
    <text evidence="1">The sequence shown here is derived from an EMBL/GenBank/DDBJ whole genome shotgun (WGS) entry which is preliminary data.</text>
</comment>
<sequence>MAEDDPYLGGHEQMFHLDPLNHTMFSPELFQPEMPLPTGTFSCEEWKSESDDVMAKENFTVTRKWLLLLIRICVIIKNALLVDMIVKVVDVLILARRHAFCWVVQGAITTEQTSRWYGSL</sequence>
<dbReference type="Proteomes" id="UP000322234">
    <property type="component" value="Unassembled WGS sequence"/>
</dbReference>
<reference evidence="1" key="1">
    <citation type="submission" date="2019-10" db="EMBL/GenBank/DDBJ databases">
        <title>The sequence and de novo assembly of the wild yak genome.</title>
        <authorList>
            <person name="Liu Y."/>
        </authorList>
    </citation>
    <scope>NUCLEOTIDE SEQUENCE [LARGE SCALE GENOMIC DNA]</scope>
    <source>
        <strain evidence="1">WY2019</strain>
    </source>
</reference>
<dbReference type="EMBL" id="VBQZ03000008">
    <property type="protein sequence ID" value="MXQ81614.1"/>
    <property type="molecule type" value="Genomic_DNA"/>
</dbReference>
<organism evidence="1 2">
    <name type="scientific">Bos mutus</name>
    <name type="common">wild yak</name>
    <dbReference type="NCBI Taxonomy" id="72004"/>
    <lineage>
        <taxon>Eukaryota</taxon>
        <taxon>Metazoa</taxon>
        <taxon>Chordata</taxon>
        <taxon>Craniata</taxon>
        <taxon>Vertebrata</taxon>
        <taxon>Euteleostomi</taxon>
        <taxon>Mammalia</taxon>
        <taxon>Eutheria</taxon>
        <taxon>Laurasiatheria</taxon>
        <taxon>Artiodactyla</taxon>
        <taxon>Ruminantia</taxon>
        <taxon>Pecora</taxon>
        <taxon>Bovidae</taxon>
        <taxon>Bovinae</taxon>
        <taxon>Bos</taxon>
    </lineage>
</organism>